<evidence type="ECO:0000313" key="2">
    <source>
        <dbReference type="EMBL" id="ADP35137.1"/>
    </source>
</evidence>
<proteinExistence type="predicted"/>
<gene>
    <name evidence="2" type="ordered locus">BATR1942_21110</name>
</gene>
<dbReference type="Pfam" id="PF07228">
    <property type="entry name" value="SpoIIE"/>
    <property type="match status" value="1"/>
</dbReference>
<evidence type="ECO:0000313" key="3">
    <source>
        <dbReference type="Proteomes" id="UP000006867"/>
    </source>
</evidence>
<dbReference type="Gene3D" id="3.60.40.10">
    <property type="entry name" value="PPM-type phosphatase domain"/>
    <property type="match status" value="1"/>
</dbReference>
<dbReference type="GeneID" id="92915669"/>
<dbReference type="InterPro" id="IPR001932">
    <property type="entry name" value="PPM-type_phosphatase-like_dom"/>
</dbReference>
<dbReference type="PROSITE" id="PS51746">
    <property type="entry name" value="PPM_2"/>
    <property type="match status" value="1"/>
</dbReference>
<dbReference type="SMART" id="SM00331">
    <property type="entry name" value="PP2C_SIG"/>
    <property type="match status" value="1"/>
</dbReference>
<dbReference type="SUPFAM" id="SSF81606">
    <property type="entry name" value="PP2C-like"/>
    <property type="match status" value="1"/>
</dbReference>
<evidence type="ECO:0000259" key="1">
    <source>
        <dbReference type="PROSITE" id="PS51746"/>
    </source>
</evidence>
<sequence>MIQVEENQHIHTLVYQLNKEGKSICGDSFYIKADDQELVCAVADGLGSGTLANESSSAIRDLAESHADEDVASIIERCNQAMKNKRGATASILKVDFAARQFTYCSVGNVRFILYSPSGECFYPLPVLGYLSGKPQKYKTHTFSYEKGSKFIIHTDGLNVPDIRSYLKKGQSIEEISNSLKIYTTSRNDDLTYILGQLL</sequence>
<protein>
    <submittedName>
        <fullName evidence="2">Serine phosphatase</fullName>
    </submittedName>
</protein>
<dbReference type="EMBL" id="CP002207">
    <property type="protein sequence ID" value="ADP35137.1"/>
    <property type="molecule type" value="Genomic_DNA"/>
</dbReference>
<reference evidence="2 3" key="1">
    <citation type="journal article" date="2011" name="Front. Microbiol.">
        <title>Genomic signatures of strain selection and enhancement in Bacillus atrophaeus var. globigii, a historical biowarfare simulant.</title>
        <authorList>
            <person name="Gibbons H.S."/>
            <person name="Broomall S.M."/>
            <person name="McNew L.A."/>
            <person name="Daligault H."/>
            <person name="Chapman C."/>
            <person name="Bruce D."/>
            <person name="Karavis M."/>
            <person name="Krepps M."/>
            <person name="McGregor P.A."/>
            <person name="Hong C."/>
            <person name="Park K.H."/>
            <person name="Akmal A."/>
            <person name="Feldman A."/>
            <person name="Lin J.S."/>
            <person name="Chang W.E."/>
            <person name="Higgs B.W."/>
            <person name="Demirev P."/>
            <person name="Lindquist J."/>
            <person name="Liem A."/>
            <person name="Fochler E."/>
            <person name="Read T.D."/>
            <person name="Tapia R."/>
            <person name="Johnson S."/>
            <person name="Bishop-Lilly K.A."/>
            <person name="Detter C."/>
            <person name="Han C."/>
            <person name="Sozhamannan S."/>
            <person name="Rosenzweig C.N."/>
            <person name="Skowronski E.W."/>
        </authorList>
    </citation>
    <scope>NUCLEOTIDE SEQUENCE [LARGE SCALE GENOMIC DNA]</scope>
    <source>
        <strain evidence="2 3">1942</strain>
    </source>
</reference>
<dbReference type="Proteomes" id="UP000006867">
    <property type="component" value="Chromosome"/>
</dbReference>
<dbReference type="SMART" id="SM00332">
    <property type="entry name" value="PP2Cc"/>
    <property type="match status" value="1"/>
</dbReference>
<dbReference type="InterPro" id="IPR036457">
    <property type="entry name" value="PPM-type-like_dom_sf"/>
</dbReference>
<dbReference type="PANTHER" id="PTHR35801">
    <property type="entry name" value="PHOSPHOSERINE PHOSPHATASE RSBX"/>
    <property type="match status" value="1"/>
</dbReference>
<keyword evidence="3" id="KW-1185">Reference proteome</keyword>
<feature type="domain" description="PPM-type phosphatase" evidence="1">
    <location>
        <begin position="11"/>
        <end position="198"/>
    </location>
</feature>
<dbReference type="RefSeq" id="WP_003328150.1">
    <property type="nucleotide sequence ID" value="NC_014639.1"/>
</dbReference>
<accession>A0ABN3ZI22</accession>
<dbReference type="InterPro" id="IPR039248">
    <property type="entry name" value="Ptase_RsbX"/>
</dbReference>
<dbReference type="PANTHER" id="PTHR35801:SF1">
    <property type="entry name" value="PHOSPHOSERINE PHOSPHATASE RSBX"/>
    <property type="match status" value="1"/>
</dbReference>
<name>A0ABN3ZI22_BACA1</name>
<organism evidence="2 3">
    <name type="scientific">Bacillus atrophaeus (strain 1942)</name>
    <dbReference type="NCBI Taxonomy" id="720555"/>
    <lineage>
        <taxon>Bacteria</taxon>
        <taxon>Bacillati</taxon>
        <taxon>Bacillota</taxon>
        <taxon>Bacilli</taxon>
        <taxon>Bacillales</taxon>
        <taxon>Bacillaceae</taxon>
        <taxon>Bacillus</taxon>
    </lineage>
</organism>